<evidence type="ECO:0000313" key="2">
    <source>
        <dbReference type="Proteomes" id="UP001157502"/>
    </source>
</evidence>
<sequence length="269" mass="30763">MLSVIKDYILEEVKSADFIAIQADETTDVSTHCQLVLVLRYIDANSNIQERFFEFITIQNATDTIATALQERLSTILSHGLKAKLITQTYDGASVMRGATGGVQRKIMDVYENAHYVHCYAHQLNLIMQQATSRIPRIGTFFSDLAGFSAFFSRSPKLTTVLDQMVAHRLPRASTTRWNFHSRAVNTVYEHKDDLLMCFQTNFDPPTVREAGGFVRMLEDEAFCFFLALFHKIMPNVDMLFSQLQKRNIDPVFIKALVQRFTDSMITIR</sequence>
<keyword evidence="2" id="KW-1185">Reference proteome</keyword>
<proteinExistence type="predicted"/>
<accession>A0ACC2GV77</accession>
<dbReference type="EMBL" id="CM055735">
    <property type="protein sequence ID" value="KAJ8007569.1"/>
    <property type="molecule type" value="Genomic_DNA"/>
</dbReference>
<comment type="caution">
    <text evidence="1">The sequence shown here is derived from an EMBL/GenBank/DDBJ whole genome shotgun (WGS) entry which is preliminary data.</text>
</comment>
<protein>
    <submittedName>
        <fullName evidence="1">Uncharacterized protein</fullName>
    </submittedName>
</protein>
<gene>
    <name evidence="1" type="ORF">DPEC_G00095400</name>
</gene>
<reference evidence="1" key="1">
    <citation type="submission" date="2021-05" db="EMBL/GenBank/DDBJ databases">
        <authorList>
            <person name="Pan Q."/>
            <person name="Jouanno E."/>
            <person name="Zahm M."/>
            <person name="Klopp C."/>
            <person name="Cabau C."/>
            <person name="Louis A."/>
            <person name="Berthelot C."/>
            <person name="Parey E."/>
            <person name="Roest Crollius H."/>
            <person name="Montfort J."/>
            <person name="Robinson-Rechavi M."/>
            <person name="Bouchez O."/>
            <person name="Lampietro C."/>
            <person name="Lopez Roques C."/>
            <person name="Donnadieu C."/>
            <person name="Postlethwait J."/>
            <person name="Bobe J."/>
            <person name="Dillon D."/>
            <person name="Chandos A."/>
            <person name="von Hippel F."/>
            <person name="Guiguen Y."/>
        </authorList>
    </citation>
    <scope>NUCLEOTIDE SEQUENCE</scope>
    <source>
        <strain evidence="1">YG-Jan2019</strain>
    </source>
</reference>
<evidence type="ECO:0000313" key="1">
    <source>
        <dbReference type="EMBL" id="KAJ8007569.1"/>
    </source>
</evidence>
<organism evidence="1 2">
    <name type="scientific">Dallia pectoralis</name>
    <name type="common">Alaska blackfish</name>
    <dbReference type="NCBI Taxonomy" id="75939"/>
    <lineage>
        <taxon>Eukaryota</taxon>
        <taxon>Metazoa</taxon>
        <taxon>Chordata</taxon>
        <taxon>Craniata</taxon>
        <taxon>Vertebrata</taxon>
        <taxon>Euteleostomi</taxon>
        <taxon>Actinopterygii</taxon>
        <taxon>Neopterygii</taxon>
        <taxon>Teleostei</taxon>
        <taxon>Protacanthopterygii</taxon>
        <taxon>Esociformes</taxon>
        <taxon>Umbridae</taxon>
        <taxon>Dallia</taxon>
    </lineage>
</organism>
<name>A0ACC2GV77_DALPE</name>
<dbReference type="Proteomes" id="UP001157502">
    <property type="component" value="Chromosome 8"/>
</dbReference>